<gene>
    <name evidence="2" type="ORF">H9651_09040</name>
</gene>
<evidence type="ECO:0000256" key="1">
    <source>
        <dbReference type="SAM" id="MobiDB-lite"/>
    </source>
</evidence>
<dbReference type="EMBL" id="JACSQP010000005">
    <property type="protein sequence ID" value="MBD7957783.1"/>
    <property type="molecule type" value="Genomic_DNA"/>
</dbReference>
<keyword evidence="3" id="KW-1185">Reference proteome</keyword>
<sequence length="80" mass="8715">MIALSDDDEPFDEGEEEASADEGDVPADDTSGETPQHTRIRFTIRGDDGEPLDPKDLTAFKGALPSGSLGRIFDDDFMRL</sequence>
<protein>
    <submittedName>
        <fullName evidence="2">Uncharacterized protein</fullName>
    </submittedName>
</protein>
<feature type="region of interest" description="Disordered" evidence="1">
    <location>
        <begin position="1"/>
        <end position="52"/>
    </location>
</feature>
<organism evidence="2 3">
    <name type="scientific">Microbacterium pullorum</name>
    <dbReference type="NCBI Taxonomy" id="2762236"/>
    <lineage>
        <taxon>Bacteria</taxon>
        <taxon>Bacillati</taxon>
        <taxon>Actinomycetota</taxon>
        <taxon>Actinomycetes</taxon>
        <taxon>Micrococcales</taxon>
        <taxon>Microbacteriaceae</taxon>
        <taxon>Microbacterium</taxon>
    </lineage>
</organism>
<reference evidence="2 3" key="1">
    <citation type="submission" date="2020-08" db="EMBL/GenBank/DDBJ databases">
        <title>A Genomic Blueprint of the Chicken Gut Microbiome.</title>
        <authorList>
            <person name="Gilroy R."/>
            <person name="Ravi A."/>
            <person name="Getino M."/>
            <person name="Pursley I."/>
            <person name="Horton D.L."/>
            <person name="Alikhan N.-F."/>
            <person name="Baker D."/>
            <person name="Gharbi K."/>
            <person name="Hall N."/>
            <person name="Watson M."/>
            <person name="Adriaenssens E.M."/>
            <person name="Foster-Nyarko E."/>
            <person name="Jarju S."/>
            <person name="Secka A."/>
            <person name="Antonio M."/>
            <person name="Oren A."/>
            <person name="Chaudhuri R."/>
            <person name="La Ragione R.M."/>
            <person name="Hildebrand F."/>
            <person name="Pallen M.J."/>
        </authorList>
    </citation>
    <scope>NUCLEOTIDE SEQUENCE [LARGE SCALE GENOMIC DNA]</scope>
    <source>
        <strain evidence="2 3">Sa4CUA7</strain>
    </source>
</reference>
<comment type="caution">
    <text evidence="2">The sequence shown here is derived from an EMBL/GenBank/DDBJ whole genome shotgun (WGS) entry which is preliminary data.</text>
</comment>
<evidence type="ECO:0000313" key="2">
    <source>
        <dbReference type="EMBL" id="MBD7957783.1"/>
    </source>
</evidence>
<name>A0ABR8S2S9_9MICO</name>
<evidence type="ECO:0000313" key="3">
    <source>
        <dbReference type="Proteomes" id="UP000648352"/>
    </source>
</evidence>
<dbReference type="Proteomes" id="UP000648352">
    <property type="component" value="Unassembled WGS sequence"/>
</dbReference>
<proteinExistence type="predicted"/>
<feature type="compositionally biased region" description="Acidic residues" evidence="1">
    <location>
        <begin position="1"/>
        <end position="31"/>
    </location>
</feature>
<accession>A0ABR8S2S9</accession>